<dbReference type="Pfam" id="PF08223">
    <property type="entry name" value="PaaX_C"/>
    <property type="match status" value="1"/>
</dbReference>
<comment type="caution">
    <text evidence="4">The sequence shown here is derived from an EMBL/GenBank/DDBJ whole genome shotgun (WGS) entry which is preliminary data.</text>
</comment>
<dbReference type="PIRSF" id="PIRSF020623">
    <property type="entry name" value="PaaX"/>
    <property type="match status" value="1"/>
</dbReference>
<proteinExistence type="predicted"/>
<dbReference type="Proteomes" id="UP000548476">
    <property type="component" value="Unassembled WGS sequence"/>
</dbReference>
<dbReference type="InterPro" id="IPR036390">
    <property type="entry name" value="WH_DNA-bd_sf"/>
</dbReference>
<feature type="domain" description="Transcriptional repressor PaaX-like C-terminal" evidence="2">
    <location>
        <begin position="174"/>
        <end position="259"/>
    </location>
</feature>
<dbReference type="InterPro" id="IPR011965">
    <property type="entry name" value="PaaX_trns_reg"/>
</dbReference>
<dbReference type="GO" id="GO:0006351">
    <property type="term" value="P:DNA-templated transcription"/>
    <property type="evidence" value="ECO:0007669"/>
    <property type="project" value="InterPro"/>
</dbReference>
<dbReference type="Gene3D" id="3.30.70.2650">
    <property type="match status" value="1"/>
</dbReference>
<keyword evidence="5" id="KW-1185">Reference proteome</keyword>
<protein>
    <submittedName>
        <fullName evidence="4">Phenylacetic acid degradation operon negative regulatory protein</fullName>
    </submittedName>
</protein>
<dbReference type="EMBL" id="JACHGT010000019">
    <property type="protein sequence ID" value="MBB6039048.1"/>
    <property type="molecule type" value="Genomic_DNA"/>
</dbReference>
<dbReference type="Pfam" id="PF20803">
    <property type="entry name" value="PaaX_M"/>
    <property type="match status" value="1"/>
</dbReference>
<dbReference type="Gene3D" id="1.20.58.1460">
    <property type="match status" value="1"/>
</dbReference>
<organism evidence="4 5">
    <name type="scientific">Phytomonospora endophytica</name>
    <dbReference type="NCBI Taxonomy" id="714109"/>
    <lineage>
        <taxon>Bacteria</taxon>
        <taxon>Bacillati</taxon>
        <taxon>Actinomycetota</taxon>
        <taxon>Actinomycetes</taxon>
        <taxon>Micromonosporales</taxon>
        <taxon>Micromonosporaceae</taxon>
        <taxon>Phytomonospora</taxon>
    </lineage>
</organism>
<evidence type="ECO:0000259" key="1">
    <source>
        <dbReference type="Pfam" id="PF07848"/>
    </source>
</evidence>
<dbReference type="InterPro" id="IPR013225">
    <property type="entry name" value="PaaX_C"/>
</dbReference>
<accession>A0A841FZA9</accession>
<dbReference type="Pfam" id="PF07848">
    <property type="entry name" value="PaaX"/>
    <property type="match status" value="1"/>
</dbReference>
<dbReference type="AlphaFoldDB" id="A0A841FZA9"/>
<evidence type="ECO:0000313" key="5">
    <source>
        <dbReference type="Proteomes" id="UP000548476"/>
    </source>
</evidence>
<dbReference type="PANTHER" id="PTHR30319">
    <property type="entry name" value="PHENYLACETIC ACID REGULATOR-RELATED TRANSCRIPTIONAL REPRESSOR"/>
    <property type="match status" value="1"/>
</dbReference>
<gene>
    <name evidence="4" type="ORF">HNR73_006937</name>
</gene>
<dbReference type="InterPro" id="IPR036388">
    <property type="entry name" value="WH-like_DNA-bd_sf"/>
</dbReference>
<dbReference type="InterPro" id="IPR048846">
    <property type="entry name" value="PaaX-like_central"/>
</dbReference>
<feature type="domain" description="Transcriptional repressor PaaX-like N-terminal" evidence="1">
    <location>
        <begin position="4"/>
        <end position="70"/>
    </location>
</feature>
<dbReference type="Gene3D" id="1.10.10.10">
    <property type="entry name" value="Winged helix-like DNA-binding domain superfamily/Winged helix DNA-binding domain"/>
    <property type="match status" value="1"/>
</dbReference>
<evidence type="ECO:0000259" key="3">
    <source>
        <dbReference type="Pfam" id="PF20803"/>
    </source>
</evidence>
<dbReference type="RefSeq" id="WP_184792061.1">
    <property type="nucleotide sequence ID" value="NZ_BONT01000114.1"/>
</dbReference>
<feature type="domain" description="Transcriptional repressor PaaX-like central Cas2-like" evidence="3">
    <location>
        <begin position="90"/>
        <end position="165"/>
    </location>
</feature>
<name>A0A841FZA9_9ACTN</name>
<evidence type="ECO:0000313" key="4">
    <source>
        <dbReference type="EMBL" id="MBB6039048.1"/>
    </source>
</evidence>
<sequence>MATPRSLIVTVYGLYARESGGALPVAGLIRLMAALGVDEPAVRSAVSRLKRRGLVAPARVGESAGYALTDWGRALLEEGDRRIFGRLDSTVEDGWVLCVFSVPESQRTKRHTLRAKLTWLGFGVATSGVWIAPAHVAGAAAETLRRHGLDGYVSLFRADHLGTAPLADEVARWWDLKALHRMYIDWITVHGWRAEEPGAAPAEAFARWVRAVNDWRRLPFLDPGLPIALLPPDWPATRATAMFDELRRRLGGPAARHVDGVLG</sequence>
<dbReference type="PANTHER" id="PTHR30319:SF1">
    <property type="entry name" value="TRANSCRIPTIONAL REPRESSOR PAAX"/>
    <property type="match status" value="1"/>
</dbReference>
<reference evidence="4 5" key="1">
    <citation type="submission" date="2020-08" db="EMBL/GenBank/DDBJ databases">
        <title>Genomic Encyclopedia of Type Strains, Phase IV (KMG-IV): sequencing the most valuable type-strain genomes for metagenomic binning, comparative biology and taxonomic classification.</title>
        <authorList>
            <person name="Goeker M."/>
        </authorList>
    </citation>
    <scope>NUCLEOTIDE SEQUENCE [LARGE SCALE GENOMIC DNA]</scope>
    <source>
        <strain evidence="4 5">YIM 65646</strain>
    </source>
</reference>
<evidence type="ECO:0000259" key="2">
    <source>
        <dbReference type="Pfam" id="PF08223"/>
    </source>
</evidence>
<dbReference type="SUPFAM" id="SSF46785">
    <property type="entry name" value="Winged helix' DNA-binding domain"/>
    <property type="match status" value="1"/>
</dbReference>
<dbReference type="InterPro" id="IPR012906">
    <property type="entry name" value="PaaX-like_N"/>
</dbReference>